<evidence type="ECO:0000313" key="3">
    <source>
        <dbReference type="Proteomes" id="UP000298663"/>
    </source>
</evidence>
<feature type="transmembrane region" description="Helical" evidence="1">
    <location>
        <begin position="65"/>
        <end position="88"/>
    </location>
</feature>
<evidence type="ECO:0000256" key="1">
    <source>
        <dbReference type="SAM" id="Phobius"/>
    </source>
</evidence>
<reference evidence="2 3" key="2">
    <citation type="journal article" date="2019" name="G3 (Bethesda)">
        <title>Hybrid Assembly of the Genome of the Entomopathogenic Nematode Steinernema carpocapsae Identifies the X-Chromosome.</title>
        <authorList>
            <person name="Serra L."/>
            <person name="Macchietto M."/>
            <person name="Macias-Munoz A."/>
            <person name="McGill C.J."/>
            <person name="Rodriguez I.M."/>
            <person name="Rodriguez B."/>
            <person name="Murad R."/>
            <person name="Mortazavi A."/>
        </authorList>
    </citation>
    <scope>NUCLEOTIDE SEQUENCE [LARGE SCALE GENOMIC DNA]</scope>
    <source>
        <strain evidence="2 3">ALL</strain>
    </source>
</reference>
<sequence>MGADAKSILLFIVANVVERLVSMAVYVYLGSAMALLSLFSLGLNGVVLTTIASNPEFNSHTSYRIMLLMGVFDVAQAVVHLTTAIFTLCQYQASRYVQTFLSAIASPSYLAYVLATIILSFNRFVLFCMPSREKQIFSATGNKLWFLLVIACYLTFAGIQVSGKVHMFYSIKDYKWLYDYTYPWTKTRAFIVMILQLSGIFIAWCFYIAIAISLCRFVAVAIVVYCTILNFFWHKINLILPPGVAQTAFMNMMWIGNSALSCLLCLIINGQIRRKIKNIIRKAFNVPVQTSIVQASNMSNVNNTNSFTKLKLDGRPKSD</sequence>
<comment type="caution">
    <text evidence="2">The sequence shown here is derived from an EMBL/GenBank/DDBJ whole genome shotgun (WGS) entry which is preliminary data.</text>
</comment>
<dbReference type="Gene3D" id="1.20.1070.10">
    <property type="entry name" value="Rhodopsin 7-helix transmembrane proteins"/>
    <property type="match status" value="1"/>
</dbReference>
<feature type="transmembrane region" description="Helical" evidence="1">
    <location>
        <begin position="35"/>
        <end position="53"/>
    </location>
</feature>
<evidence type="ECO:0000313" key="2">
    <source>
        <dbReference type="EMBL" id="TKR62779.1"/>
    </source>
</evidence>
<feature type="transmembrane region" description="Helical" evidence="1">
    <location>
        <begin position="144"/>
        <end position="169"/>
    </location>
</feature>
<feature type="transmembrane region" description="Helical" evidence="1">
    <location>
        <begin position="100"/>
        <end position="124"/>
    </location>
</feature>
<reference evidence="2 3" key="1">
    <citation type="journal article" date="2015" name="Genome Biol.">
        <title>Comparative genomics of Steinernema reveals deeply conserved gene regulatory networks.</title>
        <authorList>
            <person name="Dillman A.R."/>
            <person name="Macchietto M."/>
            <person name="Porter C.F."/>
            <person name="Rogers A."/>
            <person name="Williams B."/>
            <person name="Antoshechkin I."/>
            <person name="Lee M.M."/>
            <person name="Goodwin Z."/>
            <person name="Lu X."/>
            <person name="Lewis E.E."/>
            <person name="Goodrich-Blair H."/>
            <person name="Stock S.P."/>
            <person name="Adams B.J."/>
            <person name="Sternberg P.W."/>
            <person name="Mortazavi A."/>
        </authorList>
    </citation>
    <scope>NUCLEOTIDE SEQUENCE [LARGE SCALE GENOMIC DNA]</scope>
    <source>
        <strain evidence="2 3">ALL</strain>
    </source>
</reference>
<feature type="transmembrane region" description="Helical" evidence="1">
    <location>
        <begin position="253"/>
        <end position="272"/>
    </location>
</feature>
<gene>
    <name evidence="2" type="ORF">L596_026696</name>
</gene>
<feature type="transmembrane region" description="Helical" evidence="1">
    <location>
        <begin position="189"/>
        <end position="210"/>
    </location>
</feature>
<feature type="transmembrane region" description="Helical" evidence="1">
    <location>
        <begin position="7"/>
        <end position="29"/>
    </location>
</feature>
<accession>A0A4U5M241</accession>
<dbReference type="EMBL" id="AZBU02000010">
    <property type="protein sequence ID" value="TKR62779.1"/>
    <property type="molecule type" value="Genomic_DNA"/>
</dbReference>
<keyword evidence="1" id="KW-0472">Membrane</keyword>
<protein>
    <submittedName>
        <fullName evidence="2">Uncharacterized protein</fullName>
    </submittedName>
</protein>
<dbReference type="SUPFAM" id="SSF81321">
    <property type="entry name" value="Family A G protein-coupled receptor-like"/>
    <property type="match status" value="1"/>
</dbReference>
<name>A0A4U5M241_STECR</name>
<proteinExistence type="predicted"/>
<dbReference type="Proteomes" id="UP000298663">
    <property type="component" value="Unassembled WGS sequence"/>
</dbReference>
<keyword evidence="1" id="KW-1133">Transmembrane helix</keyword>
<organism evidence="2 3">
    <name type="scientific">Steinernema carpocapsae</name>
    <name type="common">Entomopathogenic nematode</name>
    <dbReference type="NCBI Taxonomy" id="34508"/>
    <lineage>
        <taxon>Eukaryota</taxon>
        <taxon>Metazoa</taxon>
        <taxon>Ecdysozoa</taxon>
        <taxon>Nematoda</taxon>
        <taxon>Chromadorea</taxon>
        <taxon>Rhabditida</taxon>
        <taxon>Tylenchina</taxon>
        <taxon>Panagrolaimomorpha</taxon>
        <taxon>Strongyloidoidea</taxon>
        <taxon>Steinernematidae</taxon>
        <taxon>Steinernema</taxon>
    </lineage>
</organism>
<keyword evidence="1" id="KW-0812">Transmembrane</keyword>
<dbReference type="AlphaFoldDB" id="A0A4U5M241"/>
<keyword evidence="3" id="KW-1185">Reference proteome</keyword>
<dbReference type="OrthoDB" id="5857248at2759"/>
<feature type="transmembrane region" description="Helical" evidence="1">
    <location>
        <begin position="217"/>
        <end position="233"/>
    </location>
</feature>